<organism evidence="8 9">
    <name type="scientific">Polymorphobacter multimanifer</name>
    <dbReference type="NCBI Taxonomy" id="1070431"/>
    <lineage>
        <taxon>Bacteria</taxon>
        <taxon>Pseudomonadati</taxon>
        <taxon>Pseudomonadota</taxon>
        <taxon>Alphaproteobacteria</taxon>
        <taxon>Sphingomonadales</taxon>
        <taxon>Sphingosinicellaceae</taxon>
        <taxon>Polymorphobacter</taxon>
    </lineage>
</organism>
<dbReference type="RefSeq" id="WP_341534401.1">
    <property type="nucleotide sequence ID" value="NZ_JACIIV010000003.1"/>
</dbReference>
<evidence type="ECO:0000256" key="5">
    <source>
        <dbReference type="ARBA" id="ARBA00024227"/>
    </source>
</evidence>
<evidence type="ECO:0000256" key="6">
    <source>
        <dbReference type="ARBA" id="ARBA00047846"/>
    </source>
</evidence>
<keyword evidence="4" id="KW-0092">Biotin</keyword>
<feature type="domain" description="BPL/LPL catalytic" evidence="7">
    <location>
        <begin position="1"/>
        <end position="162"/>
    </location>
</feature>
<dbReference type="Proteomes" id="UP000538147">
    <property type="component" value="Unassembled WGS sequence"/>
</dbReference>
<evidence type="ECO:0000256" key="3">
    <source>
        <dbReference type="ARBA" id="ARBA00022840"/>
    </source>
</evidence>
<protein>
    <recommendedName>
        <fullName evidence="5">biotin--[biotin carboxyl-carrier protein] ligase</fullName>
        <ecNumber evidence="5">6.3.4.15</ecNumber>
    </recommendedName>
</protein>
<dbReference type="EMBL" id="JACIIV010000003">
    <property type="protein sequence ID" value="MBB6226285.1"/>
    <property type="molecule type" value="Genomic_DNA"/>
</dbReference>
<dbReference type="EC" id="6.3.4.15" evidence="5"/>
<keyword evidence="3" id="KW-0067">ATP-binding</keyword>
<dbReference type="Pfam" id="PF03099">
    <property type="entry name" value="BPL_LplA_LipB"/>
    <property type="match status" value="1"/>
</dbReference>
<comment type="caution">
    <text evidence="8">The sequence shown here is derived from an EMBL/GenBank/DDBJ whole genome shotgun (WGS) entry which is preliminary data.</text>
</comment>
<evidence type="ECO:0000256" key="2">
    <source>
        <dbReference type="ARBA" id="ARBA00022741"/>
    </source>
</evidence>
<dbReference type="GO" id="GO:0005737">
    <property type="term" value="C:cytoplasm"/>
    <property type="evidence" value="ECO:0007669"/>
    <property type="project" value="TreeGrafter"/>
</dbReference>
<dbReference type="PANTHER" id="PTHR12835">
    <property type="entry name" value="BIOTIN PROTEIN LIGASE"/>
    <property type="match status" value="1"/>
</dbReference>
<gene>
    <name evidence="8" type="ORF">FHS79_000439</name>
</gene>
<keyword evidence="2" id="KW-0547">Nucleotide-binding</keyword>
<dbReference type="InterPro" id="IPR004408">
    <property type="entry name" value="Biotin_CoA_COase_ligase"/>
</dbReference>
<dbReference type="GO" id="GO:0005524">
    <property type="term" value="F:ATP binding"/>
    <property type="evidence" value="ECO:0007669"/>
    <property type="project" value="UniProtKB-KW"/>
</dbReference>
<evidence type="ECO:0000313" key="9">
    <source>
        <dbReference type="Proteomes" id="UP000538147"/>
    </source>
</evidence>
<dbReference type="Gene3D" id="2.30.30.100">
    <property type="match status" value="1"/>
</dbReference>
<keyword evidence="1 8" id="KW-0436">Ligase</keyword>
<dbReference type="InterPro" id="IPR003142">
    <property type="entry name" value="BPL_C"/>
</dbReference>
<evidence type="ECO:0000256" key="4">
    <source>
        <dbReference type="ARBA" id="ARBA00023267"/>
    </source>
</evidence>
<name>A0A841L8X2_9SPHN</name>
<accession>A0A841L8X2</accession>
<dbReference type="InterPro" id="IPR004143">
    <property type="entry name" value="BPL_LPL_catalytic"/>
</dbReference>
<evidence type="ECO:0000256" key="1">
    <source>
        <dbReference type="ARBA" id="ARBA00022598"/>
    </source>
</evidence>
<dbReference type="AlphaFoldDB" id="A0A841L8X2"/>
<dbReference type="GO" id="GO:0004077">
    <property type="term" value="F:biotin--[biotin carboxyl-carrier protein] ligase activity"/>
    <property type="evidence" value="ECO:0007669"/>
    <property type="project" value="UniProtKB-EC"/>
</dbReference>
<dbReference type="PANTHER" id="PTHR12835:SF5">
    <property type="entry name" value="BIOTIN--PROTEIN LIGASE"/>
    <property type="match status" value="1"/>
</dbReference>
<dbReference type="PROSITE" id="PS51733">
    <property type="entry name" value="BPL_LPL_CATALYTIC"/>
    <property type="match status" value="1"/>
</dbReference>
<comment type="catalytic activity">
    <reaction evidence="6">
        <text>biotin + L-lysyl-[protein] + ATP = N(6)-biotinyl-L-lysyl-[protein] + AMP + diphosphate + H(+)</text>
        <dbReference type="Rhea" id="RHEA:11756"/>
        <dbReference type="Rhea" id="RHEA-COMP:9752"/>
        <dbReference type="Rhea" id="RHEA-COMP:10505"/>
        <dbReference type="ChEBI" id="CHEBI:15378"/>
        <dbReference type="ChEBI" id="CHEBI:29969"/>
        <dbReference type="ChEBI" id="CHEBI:30616"/>
        <dbReference type="ChEBI" id="CHEBI:33019"/>
        <dbReference type="ChEBI" id="CHEBI:57586"/>
        <dbReference type="ChEBI" id="CHEBI:83144"/>
        <dbReference type="ChEBI" id="CHEBI:456215"/>
        <dbReference type="EC" id="6.3.4.15"/>
    </reaction>
</comment>
<dbReference type="NCBIfam" id="TIGR00121">
    <property type="entry name" value="birA_ligase"/>
    <property type="match status" value="1"/>
</dbReference>
<dbReference type="InterPro" id="IPR045864">
    <property type="entry name" value="aa-tRNA-synth_II/BPL/LPL"/>
</dbReference>
<dbReference type="CDD" id="cd16442">
    <property type="entry name" value="BPL"/>
    <property type="match status" value="1"/>
</dbReference>
<sequence>MHTHLAEVGSTNDWLLAHAADLPDGWWVRADRQTAGRGRRGRVWHDGAGNLMASVLVKAEGPVQQFSFVAAVALRGAIAEACGVETRLKWPNDLLFDGAKVSGILLERAGDALVVGIGVNVGWAPDDLERPAVAVGGSVEVLFAALARHFALWRGRWAMEGFAPVRAAWLAAAQGIGGRIEVRLGHETLTGIFEGLGDDGALLLRMGDGRVRPVHAGEVFALGGRDAAGD</sequence>
<dbReference type="Gene3D" id="3.30.930.10">
    <property type="entry name" value="Bira Bifunctional Protein, Domain 2"/>
    <property type="match status" value="1"/>
</dbReference>
<dbReference type="Pfam" id="PF02237">
    <property type="entry name" value="BPL_C"/>
    <property type="match status" value="1"/>
</dbReference>
<keyword evidence="9" id="KW-1185">Reference proteome</keyword>
<evidence type="ECO:0000313" key="8">
    <source>
        <dbReference type="EMBL" id="MBB6226285.1"/>
    </source>
</evidence>
<proteinExistence type="predicted"/>
<dbReference type="SUPFAM" id="SSF55681">
    <property type="entry name" value="Class II aaRS and biotin synthetases"/>
    <property type="match status" value="1"/>
</dbReference>
<dbReference type="InterPro" id="IPR008988">
    <property type="entry name" value="Transcriptional_repressor_C"/>
</dbReference>
<reference evidence="8 9" key="1">
    <citation type="submission" date="2020-08" db="EMBL/GenBank/DDBJ databases">
        <title>Genomic Encyclopedia of Type Strains, Phase IV (KMG-IV): sequencing the most valuable type-strain genomes for metagenomic binning, comparative biology and taxonomic classification.</title>
        <authorList>
            <person name="Goeker M."/>
        </authorList>
    </citation>
    <scope>NUCLEOTIDE SEQUENCE [LARGE SCALE GENOMIC DNA]</scope>
    <source>
        <strain evidence="8 9">DSM 102189</strain>
    </source>
</reference>
<dbReference type="SUPFAM" id="SSF50037">
    <property type="entry name" value="C-terminal domain of transcriptional repressors"/>
    <property type="match status" value="1"/>
</dbReference>
<evidence type="ECO:0000259" key="7">
    <source>
        <dbReference type="PROSITE" id="PS51733"/>
    </source>
</evidence>